<comment type="caution">
    <text evidence="1">The sequence shown here is derived from an EMBL/GenBank/DDBJ whole genome shotgun (WGS) entry which is preliminary data.</text>
</comment>
<proteinExistence type="predicted"/>
<evidence type="ECO:0000313" key="2">
    <source>
        <dbReference type="Proteomes" id="UP001216674"/>
    </source>
</evidence>
<gene>
    <name evidence="1" type="ORF">P3W85_43340</name>
</gene>
<dbReference type="RefSeq" id="WP_276269347.1">
    <property type="nucleotide sequence ID" value="NZ_JARJLM010000702.1"/>
</dbReference>
<dbReference type="Proteomes" id="UP001216674">
    <property type="component" value="Unassembled WGS sequence"/>
</dbReference>
<reference evidence="1 2" key="1">
    <citation type="submission" date="2023-03" db="EMBL/GenBank/DDBJ databases">
        <title>Draft assemblies of triclosan tolerant bacteria isolated from returned activated sludge.</title>
        <authorList>
            <person name="Van Hamelsveld S."/>
        </authorList>
    </citation>
    <scope>NUCLEOTIDE SEQUENCE [LARGE SCALE GENOMIC DNA]</scope>
    <source>
        <strain evidence="1 2">GW210010_S58</strain>
    </source>
</reference>
<organism evidence="1 2">
    <name type="scientific">Cupriavidus basilensis</name>
    <dbReference type="NCBI Taxonomy" id="68895"/>
    <lineage>
        <taxon>Bacteria</taxon>
        <taxon>Pseudomonadati</taxon>
        <taxon>Pseudomonadota</taxon>
        <taxon>Betaproteobacteria</taxon>
        <taxon>Burkholderiales</taxon>
        <taxon>Burkholderiaceae</taxon>
        <taxon>Cupriavidus</taxon>
    </lineage>
</organism>
<sequence length="51" mass="5920">MSALWGPIQAGGLELLERYGDTDVALLQRFLEDYCALQWSHAERIREGRKR</sequence>
<keyword evidence="2" id="KW-1185">Reference proteome</keyword>
<accession>A0ABT6B6G4</accession>
<name>A0ABT6B6G4_9BURK</name>
<evidence type="ECO:0000313" key="1">
    <source>
        <dbReference type="EMBL" id="MDF3839726.1"/>
    </source>
</evidence>
<protein>
    <submittedName>
        <fullName evidence="1">Uncharacterized protein</fullName>
    </submittedName>
</protein>
<dbReference type="EMBL" id="JARJLM010000702">
    <property type="protein sequence ID" value="MDF3839726.1"/>
    <property type="molecule type" value="Genomic_DNA"/>
</dbReference>